<dbReference type="GO" id="GO:0006412">
    <property type="term" value="P:translation"/>
    <property type="evidence" value="ECO:0007669"/>
    <property type="project" value="UniProtKB-UniRule"/>
</dbReference>
<protein>
    <recommendedName>
        <fullName evidence="7 9">Small ribosomal subunit protein uS14</fullName>
    </recommendedName>
</protein>
<dbReference type="AlphaFoldDB" id="A0A1H5KEB6"/>
<proteinExistence type="inferred from homology"/>
<gene>
    <name evidence="9" type="primary">rpsN</name>
    <name evidence="11" type="ORF">SAMN04488554_2219</name>
</gene>
<dbReference type="PANTHER" id="PTHR19836:SF23">
    <property type="entry name" value="SMALL RIBOSOMAL SUBUNIT PROTEIN US14A"/>
    <property type="match status" value="1"/>
</dbReference>
<evidence type="ECO:0000313" key="11">
    <source>
        <dbReference type="EMBL" id="SEE63129.1"/>
    </source>
</evidence>
<feature type="region of interest" description="Disordered" evidence="10">
    <location>
        <begin position="53"/>
        <end position="72"/>
    </location>
</feature>
<feature type="compositionally biased region" description="Basic and acidic residues" evidence="10">
    <location>
        <begin position="61"/>
        <end position="70"/>
    </location>
</feature>
<dbReference type="Gene3D" id="1.10.287.1480">
    <property type="match status" value="1"/>
</dbReference>
<reference evidence="12" key="1">
    <citation type="submission" date="2016-10" db="EMBL/GenBank/DDBJ databases">
        <authorList>
            <person name="Varghese N."/>
            <person name="Submissions S."/>
        </authorList>
    </citation>
    <scope>NUCLEOTIDE SEQUENCE [LARGE SCALE GENOMIC DNA]</scope>
    <source>
        <strain evidence="12">DSM 21368</strain>
    </source>
</reference>
<evidence type="ECO:0000256" key="4">
    <source>
        <dbReference type="ARBA" id="ARBA00022884"/>
    </source>
</evidence>
<dbReference type="STRING" id="648782.SAMN04488554_2219"/>
<keyword evidence="4 9" id="KW-0694">RNA-binding</keyword>
<dbReference type="HAMAP" id="MF_00537">
    <property type="entry name" value="Ribosomal_uS14_1"/>
    <property type="match status" value="1"/>
</dbReference>
<keyword evidence="3 9" id="KW-0699">rRNA-binding</keyword>
<dbReference type="Proteomes" id="UP000199220">
    <property type="component" value="Unassembled WGS sequence"/>
</dbReference>
<organism evidence="11 12">
    <name type="scientific">Ruania alba</name>
    <dbReference type="NCBI Taxonomy" id="648782"/>
    <lineage>
        <taxon>Bacteria</taxon>
        <taxon>Bacillati</taxon>
        <taxon>Actinomycetota</taxon>
        <taxon>Actinomycetes</taxon>
        <taxon>Micrococcales</taxon>
        <taxon>Ruaniaceae</taxon>
        <taxon>Ruania</taxon>
    </lineage>
</organism>
<evidence type="ECO:0000256" key="3">
    <source>
        <dbReference type="ARBA" id="ARBA00022730"/>
    </source>
</evidence>
<comment type="similarity">
    <text evidence="2 9">Belongs to the universal ribosomal protein uS14 family.</text>
</comment>
<dbReference type="InterPro" id="IPR023036">
    <property type="entry name" value="Ribosomal_uS14_bac/plastid"/>
</dbReference>
<dbReference type="FunFam" id="1.10.287.1480:FF:000001">
    <property type="entry name" value="30S ribosomal protein S14"/>
    <property type="match status" value="1"/>
</dbReference>
<evidence type="ECO:0000256" key="2">
    <source>
        <dbReference type="ARBA" id="ARBA00009083"/>
    </source>
</evidence>
<sequence>MAKASKIAKNLQRQDTVARFAEIRAELKKASVDPHRSAEEREAAMRALHKLPRNASPTRVRNRDVADGRPRGHLRKFGLSRVRLREMALRGELPGITKSSW</sequence>
<keyword evidence="12" id="KW-1185">Reference proteome</keyword>
<comment type="subunit">
    <text evidence="8 9">Part of the 30S ribosomal subunit. Contacts proteins S3 and S10.</text>
</comment>
<comment type="function">
    <text evidence="1 9">Binds 16S rRNA, required for the assembly of 30S particles and may also be responsible for determining the conformation of the 16S rRNA at the A site.</text>
</comment>
<dbReference type="PANTHER" id="PTHR19836">
    <property type="entry name" value="30S RIBOSOMAL PROTEIN S14"/>
    <property type="match status" value="1"/>
</dbReference>
<name>A0A1H5KEB6_9MICO</name>
<evidence type="ECO:0000256" key="8">
    <source>
        <dbReference type="ARBA" id="ARBA00047110"/>
    </source>
</evidence>
<dbReference type="GO" id="GO:0003735">
    <property type="term" value="F:structural constituent of ribosome"/>
    <property type="evidence" value="ECO:0007669"/>
    <property type="project" value="InterPro"/>
</dbReference>
<dbReference type="Pfam" id="PF00253">
    <property type="entry name" value="Ribosomal_S14"/>
    <property type="match status" value="1"/>
</dbReference>
<dbReference type="RefSeq" id="WP_089773213.1">
    <property type="nucleotide sequence ID" value="NZ_FNTX01000002.1"/>
</dbReference>
<evidence type="ECO:0000256" key="7">
    <source>
        <dbReference type="ARBA" id="ARBA00035167"/>
    </source>
</evidence>
<dbReference type="GO" id="GO:0019843">
    <property type="term" value="F:rRNA binding"/>
    <property type="evidence" value="ECO:0007669"/>
    <property type="project" value="UniProtKB-UniRule"/>
</dbReference>
<evidence type="ECO:0000256" key="1">
    <source>
        <dbReference type="ARBA" id="ARBA00003686"/>
    </source>
</evidence>
<keyword evidence="5 9" id="KW-0689">Ribosomal protein</keyword>
<evidence type="ECO:0000256" key="9">
    <source>
        <dbReference type="HAMAP-Rule" id="MF_00537"/>
    </source>
</evidence>
<accession>A0A1H5KEB6</accession>
<evidence type="ECO:0000313" key="12">
    <source>
        <dbReference type="Proteomes" id="UP000199220"/>
    </source>
</evidence>
<dbReference type="SUPFAM" id="SSF57716">
    <property type="entry name" value="Glucocorticoid receptor-like (DNA-binding domain)"/>
    <property type="match status" value="1"/>
</dbReference>
<dbReference type="GO" id="GO:0015935">
    <property type="term" value="C:small ribosomal subunit"/>
    <property type="evidence" value="ECO:0007669"/>
    <property type="project" value="TreeGrafter"/>
</dbReference>
<evidence type="ECO:0000256" key="5">
    <source>
        <dbReference type="ARBA" id="ARBA00022980"/>
    </source>
</evidence>
<dbReference type="InterPro" id="IPR001209">
    <property type="entry name" value="Ribosomal_uS14"/>
</dbReference>
<keyword evidence="6 9" id="KW-0687">Ribonucleoprotein</keyword>
<evidence type="ECO:0000256" key="10">
    <source>
        <dbReference type="SAM" id="MobiDB-lite"/>
    </source>
</evidence>
<dbReference type="GO" id="GO:0005737">
    <property type="term" value="C:cytoplasm"/>
    <property type="evidence" value="ECO:0007669"/>
    <property type="project" value="UniProtKB-ARBA"/>
</dbReference>
<dbReference type="NCBIfam" id="NF006477">
    <property type="entry name" value="PRK08881.1"/>
    <property type="match status" value="1"/>
</dbReference>
<dbReference type="OrthoDB" id="9810484at2"/>
<evidence type="ECO:0000256" key="6">
    <source>
        <dbReference type="ARBA" id="ARBA00023274"/>
    </source>
</evidence>
<dbReference type="EMBL" id="FNTX01000002">
    <property type="protein sequence ID" value="SEE63129.1"/>
    <property type="molecule type" value="Genomic_DNA"/>
</dbReference>